<dbReference type="Proteomes" id="UP001479436">
    <property type="component" value="Unassembled WGS sequence"/>
</dbReference>
<evidence type="ECO:0000256" key="1">
    <source>
        <dbReference type="ARBA" id="ARBA00022849"/>
    </source>
</evidence>
<dbReference type="SUPFAM" id="SSF52788">
    <property type="entry name" value="Phosphotyrosine protein phosphatases I"/>
    <property type="match status" value="1"/>
</dbReference>
<dbReference type="Gene3D" id="3.40.50.2300">
    <property type="match status" value="1"/>
</dbReference>
<evidence type="ECO:0000313" key="4">
    <source>
        <dbReference type="Proteomes" id="UP001479436"/>
    </source>
</evidence>
<accession>A0ABR2WGB7</accession>
<keyword evidence="4" id="KW-1185">Reference proteome</keyword>
<evidence type="ECO:0000313" key="3">
    <source>
        <dbReference type="EMBL" id="KAK9760567.1"/>
    </source>
</evidence>
<organism evidence="3 4">
    <name type="scientific">Basidiobolus ranarum</name>
    <dbReference type="NCBI Taxonomy" id="34480"/>
    <lineage>
        <taxon>Eukaryota</taxon>
        <taxon>Fungi</taxon>
        <taxon>Fungi incertae sedis</taxon>
        <taxon>Zoopagomycota</taxon>
        <taxon>Entomophthoromycotina</taxon>
        <taxon>Basidiobolomycetes</taxon>
        <taxon>Basidiobolales</taxon>
        <taxon>Basidiobolaceae</taxon>
        <taxon>Basidiobolus</taxon>
    </lineage>
</organism>
<dbReference type="PANTHER" id="PTHR43428">
    <property type="entry name" value="ARSENATE REDUCTASE"/>
    <property type="match status" value="1"/>
</dbReference>
<evidence type="ECO:0000259" key="2">
    <source>
        <dbReference type="SMART" id="SM00226"/>
    </source>
</evidence>
<proteinExistence type="predicted"/>
<protein>
    <recommendedName>
        <fullName evidence="2">Phosphotyrosine protein phosphatase I domain-containing protein</fullName>
    </recommendedName>
</protein>
<feature type="domain" description="Phosphotyrosine protein phosphatase I" evidence="2">
    <location>
        <begin position="1"/>
        <end position="120"/>
    </location>
</feature>
<sequence>MAEGLAIFLGGVNGVTPVFDLVSSAALEGLADINPDAKLVMSNIGVDISSHYSKMIDSFSPQDFDIVISMCGCGGSVIAEWREGKRFEDWNVLDPTGYDVDTFITVRNEIESRVKELIRSIIEQRPPTYSLYTADRCSLSL</sequence>
<name>A0ABR2WGB7_9FUNG</name>
<dbReference type="SMART" id="SM00226">
    <property type="entry name" value="LMWPc"/>
    <property type="match status" value="1"/>
</dbReference>
<reference evidence="3 4" key="1">
    <citation type="submission" date="2023-04" db="EMBL/GenBank/DDBJ databases">
        <title>Genome of Basidiobolus ranarum AG-B5.</title>
        <authorList>
            <person name="Stajich J.E."/>
            <person name="Carter-House D."/>
            <person name="Gryganskyi A."/>
        </authorList>
    </citation>
    <scope>NUCLEOTIDE SEQUENCE [LARGE SCALE GENOMIC DNA]</scope>
    <source>
        <strain evidence="3 4">AG-B5</strain>
    </source>
</reference>
<dbReference type="InterPro" id="IPR036196">
    <property type="entry name" value="Ptyr_pPase_sf"/>
</dbReference>
<gene>
    <name evidence="3" type="ORF">K7432_015281</name>
</gene>
<dbReference type="EMBL" id="JASJQH010002021">
    <property type="protein sequence ID" value="KAK9760567.1"/>
    <property type="molecule type" value="Genomic_DNA"/>
</dbReference>
<dbReference type="PANTHER" id="PTHR43428:SF1">
    <property type="entry name" value="ARSENATE REDUCTASE"/>
    <property type="match status" value="1"/>
</dbReference>
<dbReference type="InterPro" id="IPR023485">
    <property type="entry name" value="Ptyr_pPase"/>
</dbReference>
<keyword evidence="1" id="KW-0059">Arsenical resistance</keyword>
<comment type="caution">
    <text evidence="3">The sequence shown here is derived from an EMBL/GenBank/DDBJ whole genome shotgun (WGS) entry which is preliminary data.</text>
</comment>
<dbReference type="Pfam" id="PF01451">
    <property type="entry name" value="LMWPc"/>
    <property type="match status" value="1"/>
</dbReference>